<dbReference type="AlphaFoldDB" id="A0A1I7TT45"/>
<reference evidence="3" key="1">
    <citation type="submission" date="2016-11" db="UniProtKB">
        <authorList>
            <consortium name="WormBaseParasite"/>
        </authorList>
    </citation>
    <scope>IDENTIFICATION</scope>
</reference>
<evidence type="ECO:0000256" key="1">
    <source>
        <dbReference type="SAM" id="MobiDB-lite"/>
    </source>
</evidence>
<sequence>MSIVAPQFNIPSGKKMKSIIQSASSKYADSLNRQFRNVQNFTILTDGYSEMRRHVHVYSVHVYSVHVSFVDDQFQRKLVYESAIDLAGCKEYLVKRKDLEAMKNIRDSMKPIHECILRHLIDLLMKRRSSSGQTFGNCTDFLRQLKRNRSTVDTLNSVLTVSEIAKSLRTSKMKEGNDSDSDIEFTEKEMSEDETVDDGIPVKATRIDEQFPIY</sequence>
<accession>A0A1I7TT45</accession>
<feature type="region of interest" description="Disordered" evidence="1">
    <location>
        <begin position="171"/>
        <end position="199"/>
    </location>
</feature>
<evidence type="ECO:0000313" key="2">
    <source>
        <dbReference type="Proteomes" id="UP000095282"/>
    </source>
</evidence>
<evidence type="ECO:0000313" key="3">
    <source>
        <dbReference type="WBParaSite" id="Csp11.Scaffold629.g11509.t1"/>
    </source>
</evidence>
<name>A0A1I7TT45_9PELO</name>
<dbReference type="WBParaSite" id="Csp11.Scaffold629.g11509.t1">
    <property type="protein sequence ID" value="Csp11.Scaffold629.g11509.t1"/>
    <property type="gene ID" value="Csp11.Scaffold629.g11509"/>
</dbReference>
<feature type="compositionally biased region" description="Acidic residues" evidence="1">
    <location>
        <begin position="178"/>
        <end position="197"/>
    </location>
</feature>
<dbReference type="Proteomes" id="UP000095282">
    <property type="component" value="Unplaced"/>
</dbReference>
<proteinExistence type="predicted"/>
<organism evidence="2 3">
    <name type="scientific">Caenorhabditis tropicalis</name>
    <dbReference type="NCBI Taxonomy" id="1561998"/>
    <lineage>
        <taxon>Eukaryota</taxon>
        <taxon>Metazoa</taxon>
        <taxon>Ecdysozoa</taxon>
        <taxon>Nematoda</taxon>
        <taxon>Chromadorea</taxon>
        <taxon>Rhabditida</taxon>
        <taxon>Rhabditina</taxon>
        <taxon>Rhabditomorpha</taxon>
        <taxon>Rhabditoidea</taxon>
        <taxon>Rhabditidae</taxon>
        <taxon>Peloderinae</taxon>
        <taxon>Caenorhabditis</taxon>
    </lineage>
</organism>
<protein>
    <submittedName>
        <fullName evidence="3">Protein FAR1-RELATED SEQUENCE</fullName>
    </submittedName>
</protein>
<keyword evidence="2" id="KW-1185">Reference proteome</keyword>